<dbReference type="PROSITE" id="PS51184">
    <property type="entry name" value="JMJC"/>
    <property type="match status" value="1"/>
</dbReference>
<dbReference type="GO" id="GO:0000978">
    <property type="term" value="F:RNA polymerase II cis-regulatory region sequence-specific DNA binding"/>
    <property type="evidence" value="ECO:0007669"/>
    <property type="project" value="TreeGrafter"/>
</dbReference>
<dbReference type="GO" id="GO:0071558">
    <property type="term" value="F:histone H3K27me2/H3K27me3 demethylase activity"/>
    <property type="evidence" value="ECO:0007669"/>
    <property type="project" value="TreeGrafter"/>
</dbReference>
<keyword evidence="2" id="KW-0539">Nucleus</keyword>
<dbReference type="InterPro" id="IPR003347">
    <property type="entry name" value="JmjC_dom"/>
</dbReference>
<dbReference type="EMBL" id="PDUG01000006">
    <property type="protein sequence ID" value="PIC20223.1"/>
    <property type="molecule type" value="Genomic_DNA"/>
</dbReference>
<dbReference type="AlphaFoldDB" id="A0A2G5SZ57"/>
<sequence length="852" mass="97912">MADLGSGMYHPTPPMEDNSNGNEPGAVKEKTEQTKSTFKRQISQAGNDQTSTKLPKRDRANDSYNHVHDDSEYPLDSQGDTVTPVEPKGISKNSEEDVAVQQEEVIDTDNDQDTAEDSEEDSVPVKARKNKKKKKAARLTHRKRAPRKVEEVFDMKKHNFEWESVRNNEAIEYQEDDGTNKIDVFVGKPAGFWNNPEVVAKKLVAQSAAYTANGMVRFACEESKWTFVNEKQRANVFAFLNSHTSAIDPCYLRITVDPDTFKAIDSDDFRYCQEYLRQHNLQHEAPSPRNEKKRAAMGIDFPRLPTIAINHQPFNLTSAEVVALAEESDGYHNLIYTPMEIQNLEPNRALVTKEQELFKNDIPELASMKHRLPAIHVEIKTKEDLHSPNLKKVLDSSPISVLSGVGKALGINLKTLTCERVAETVPNIIVDVVLQVAQPVNQNITMEGKQEWDVWRNDCSMMLAQFDKWKRNEQKAGRKLLSLLKKCDPKHASAMVQDFMKKRIKAPCSLEGVENEYSWTPFATNIDLTKNAKNSRNLNKHDDHFKEQNDILDQLPPFMQATDRGNLLAHVHEDVFGVNTVQMYSKFIGSLTAAHMENSLMASINWNVGPGSCIWYAIPYEYWTQIEKLVKEKGQKYHDQNYWPSEEDIKKAGIPLIKFEQKEDELVYVNTGTFHWVQAEGYCTNVSWNVGPANFNQLAVSLISAAHNTASKHQCHIPITNVIWNAAEKKMFLDDPLMYKCMRWHMQRSIAWCRQYIAWIESKHHELEDWTGRTDDFNYRCHSCKQEIFNICKILRTGNDELKDEFYCSKCSRFPGKDKRHLFIIYKNIPTLSKIYDKFVREIPEEGIQQDQ</sequence>
<dbReference type="Gene3D" id="1.20.58.1370">
    <property type="match status" value="1"/>
</dbReference>
<feature type="compositionally biased region" description="Basic and acidic residues" evidence="4">
    <location>
        <begin position="55"/>
        <end position="71"/>
    </location>
</feature>
<comment type="similarity">
    <text evidence="3">Belongs to the UTX family.</text>
</comment>
<dbReference type="STRING" id="1611254.A0A2G5SZ57"/>
<evidence type="ECO:0000256" key="3">
    <source>
        <dbReference type="ARBA" id="ARBA00034483"/>
    </source>
</evidence>
<dbReference type="InterPro" id="IPR046941">
    <property type="entry name" value="KDM6_GATAL_sf"/>
</dbReference>
<dbReference type="PANTHER" id="PTHR14017:SF29">
    <property type="entry name" value="LYSINE-SPECIFIC DEMETHYLASE JMJD-3.1"/>
    <property type="match status" value="1"/>
</dbReference>
<dbReference type="OrthoDB" id="5876455at2759"/>
<evidence type="ECO:0000256" key="4">
    <source>
        <dbReference type="SAM" id="MobiDB-lite"/>
    </source>
</evidence>
<evidence type="ECO:0000256" key="1">
    <source>
        <dbReference type="ARBA" id="ARBA00004123"/>
    </source>
</evidence>
<comment type="subcellular location">
    <subcellularLocation>
        <location evidence="1">Nucleus</location>
    </subcellularLocation>
</comment>
<dbReference type="Gene3D" id="2.60.120.650">
    <property type="entry name" value="Cupin"/>
    <property type="match status" value="1"/>
</dbReference>
<dbReference type="SUPFAM" id="SSF51197">
    <property type="entry name" value="Clavaminate synthase-like"/>
    <property type="match status" value="1"/>
</dbReference>
<name>A0A2G5SZ57_9PELO</name>
<dbReference type="SMART" id="SM00558">
    <property type="entry name" value="JmjC"/>
    <property type="match status" value="1"/>
</dbReference>
<feature type="domain" description="JmjC" evidence="5">
    <location>
        <begin position="544"/>
        <end position="707"/>
    </location>
</feature>
<reference evidence="7" key="1">
    <citation type="submission" date="2017-10" db="EMBL/GenBank/DDBJ databases">
        <title>Rapid genome shrinkage in a self-fertile nematode reveals novel sperm competition proteins.</title>
        <authorList>
            <person name="Yin D."/>
            <person name="Schwarz E.M."/>
            <person name="Thomas C.G."/>
            <person name="Felde R.L."/>
            <person name="Korf I.F."/>
            <person name="Cutter A.D."/>
            <person name="Schartner C.M."/>
            <person name="Ralston E.J."/>
            <person name="Meyer B.J."/>
            <person name="Haag E.S."/>
        </authorList>
    </citation>
    <scope>NUCLEOTIDE SEQUENCE [LARGE SCALE GENOMIC DNA]</scope>
    <source>
        <strain evidence="7">JU1422</strain>
    </source>
</reference>
<dbReference type="Pfam" id="PF02373">
    <property type="entry name" value="JmjC"/>
    <property type="match status" value="1"/>
</dbReference>
<evidence type="ECO:0000313" key="7">
    <source>
        <dbReference type="Proteomes" id="UP000230233"/>
    </source>
</evidence>
<dbReference type="Gene3D" id="2.10.110.20">
    <property type="match status" value="1"/>
</dbReference>
<dbReference type="FunFam" id="2.60.120.650:FF:000064">
    <property type="entry name" value="Lysine-specific demethylase jmjd-3.1"/>
    <property type="match status" value="1"/>
</dbReference>
<keyword evidence="7" id="KW-1185">Reference proteome</keyword>
<feature type="region of interest" description="Disordered" evidence="4">
    <location>
        <begin position="1"/>
        <end position="144"/>
    </location>
</feature>
<dbReference type="InterPro" id="IPR051630">
    <property type="entry name" value="Corepressor-Demethylase"/>
</dbReference>
<evidence type="ECO:0000256" key="2">
    <source>
        <dbReference type="ARBA" id="ARBA00023242"/>
    </source>
</evidence>
<comment type="caution">
    <text evidence="6">The sequence shown here is derived from an EMBL/GenBank/DDBJ whole genome shotgun (WGS) entry which is preliminary data.</text>
</comment>
<dbReference type="GO" id="GO:0010468">
    <property type="term" value="P:regulation of gene expression"/>
    <property type="evidence" value="ECO:0007669"/>
    <property type="project" value="TreeGrafter"/>
</dbReference>
<evidence type="ECO:0000259" key="5">
    <source>
        <dbReference type="PROSITE" id="PS51184"/>
    </source>
</evidence>
<dbReference type="FunFam" id="1.20.58.1370:FF:000003">
    <property type="entry name" value="Lysine-specific demethylase jmjd-3.1"/>
    <property type="match status" value="1"/>
</dbReference>
<dbReference type="PANTHER" id="PTHR14017">
    <property type="entry name" value="LYSINE-SPECIFIC DEMETHYLASE"/>
    <property type="match status" value="1"/>
</dbReference>
<feature type="compositionally biased region" description="Acidic residues" evidence="4">
    <location>
        <begin position="104"/>
        <end position="122"/>
    </location>
</feature>
<dbReference type="GO" id="GO:0044666">
    <property type="term" value="C:MLL3/4 complex"/>
    <property type="evidence" value="ECO:0007669"/>
    <property type="project" value="TreeGrafter"/>
</dbReference>
<dbReference type="Proteomes" id="UP000230233">
    <property type="component" value="Chromosome X"/>
</dbReference>
<gene>
    <name evidence="6" type="primary">Cnig_chr_X.g25494</name>
    <name evidence="6" type="ORF">B9Z55_025494</name>
</gene>
<organism evidence="6 7">
    <name type="scientific">Caenorhabditis nigoni</name>
    <dbReference type="NCBI Taxonomy" id="1611254"/>
    <lineage>
        <taxon>Eukaryota</taxon>
        <taxon>Metazoa</taxon>
        <taxon>Ecdysozoa</taxon>
        <taxon>Nematoda</taxon>
        <taxon>Chromadorea</taxon>
        <taxon>Rhabditida</taxon>
        <taxon>Rhabditina</taxon>
        <taxon>Rhabditomorpha</taxon>
        <taxon>Rhabditoidea</taxon>
        <taxon>Rhabditidae</taxon>
        <taxon>Peloderinae</taxon>
        <taxon>Caenorhabditis</taxon>
    </lineage>
</organism>
<accession>A0A2G5SZ57</accession>
<feature type="compositionally biased region" description="Polar residues" evidence="4">
    <location>
        <begin position="34"/>
        <end position="53"/>
    </location>
</feature>
<evidence type="ECO:0000313" key="6">
    <source>
        <dbReference type="EMBL" id="PIC20223.1"/>
    </source>
</evidence>
<feature type="compositionally biased region" description="Basic residues" evidence="4">
    <location>
        <begin position="126"/>
        <end position="144"/>
    </location>
</feature>
<dbReference type="GO" id="GO:0031490">
    <property type="term" value="F:chromatin DNA binding"/>
    <property type="evidence" value="ECO:0007669"/>
    <property type="project" value="TreeGrafter"/>
</dbReference>
<proteinExistence type="inferred from homology"/>
<protein>
    <recommendedName>
        <fullName evidence="5">JmjC domain-containing protein</fullName>
    </recommendedName>
</protein>